<reference evidence="1 2" key="1">
    <citation type="submission" date="2017-12" db="EMBL/GenBank/DDBJ databases">
        <title>Isolation and characterization of estrogens degradatiion strain Microbacterium hominis SJTG1.</title>
        <authorList>
            <person name="Xiong W."/>
            <person name="Yin C."/>
            <person name="Zheng D."/>
            <person name="Liang R."/>
        </authorList>
    </citation>
    <scope>NUCLEOTIDE SEQUENCE [LARGE SCALE GENOMIC DNA]</scope>
    <source>
        <strain evidence="1 2">SJTG1</strain>
    </source>
</reference>
<organism evidence="1 2">
    <name type="scientific">Microbacterium hominis</name>
    <dbReference type="NCBI Taxonomy" id="162426"/>
    <lineage>
        <taxon>Bacteria</taxon>
        <taxon>Bacillati</taxon>
        <taxon>Actinomycetota</taxon>
        <taxon>Actinomycetes</taxon>
        <taxon>Micrococcales</taxon>
        <taxon>Microbacteriaceae</taxon>
        <taxon>Microbacterium</taxon>
    </lineage>
</organism>
<dbReference type="AlphaFoldDB" id="A0A2K9DB91"/>
<proteinExistence type="predicted"/>
<protein>
    <submittedName>
        <fullName evidence="1">Uncharacterized protein</fullName>
    </submittedName>
</protein>
<evidence type="ECO:0000313" key="2">
    <source>
        <dbReference type="Proteomes" id="UP000233276"/>
    </source>
</evidence>
<evidence type="ECO:0000313" key="1">
    <source>
        <dbReference type="EMBL" id="AUG29381.1"/>
    </source>
</evidence>
<accession>A0A2K9DB91</accession>
<name>A0A2K9DB91_9MICO</name>
<sequence length="380" mass="41608">MTTYVRRRSHVVMSTYNEALHPRQASGRFAVKTNSAPTDRLITVADIPGFGVRWDGSADVMIASRTNPWLQDSDGNGIDLTGGRATRSEQSALDGDCECFDGPVPGALVGMDSPEGIQRCDMCQRFDGDLAAAQAVAAAYTSDTGRPVSVWFTPQADPSTGRVSRRADGRLEVADERGANEAYGCSIDDWCVLVDGHDGDCNEDREHWEGPDVLYPPEKTPAEHLAEYELPRPEDIVEAEAQTQAQASLHPVTPERVAINARVLAELRAPERMWVDGVPHPGDDIFESIWTTDAGGQGEATCRLELDALVKLRSDLAAGRIRPRDVIGTGYRGDTRKLANEWIDRQKAQFDRALEVRGRNLPVNASNVRYRLRKAGLLAG</sequence>
<dbReference type="EMBL" id="CP025299">
    <property type="protein sequence ID" value="AUG29381.1"/>
    <property type="molecule type" value="Genomic_DNA"/>
</dbReference>
<dbReference type="KEGG" id="mhos:CXR34_07865"/>
<gene>
    <name evidence="1" type="ORF">CXR34_07865</name>
</gene>
<dbReference type="Proteomes" id="UP000233276">
    <property type="component" value="Chromosome"/>
</dbReference>